<feature type="region of interest" description="Disordered" evidence="1">
    <location>
        <begin position="1"/>
        <end position="81"/>
    </location>
</feature>
<feature type="compositionally biased region" description="Low complexity" evidence="1">
    <location>
        <begin position="60"/>
        <end position="69"/>
    </location>
</feature>
<dbReference type="InterPro" id="IPR025850">
    <property type="entry name" value="SUKH-3"/>
</dbReference>
<sequence>MPLLRPDAGALHRAERRRRAAGALSRPPTGPRARSPSYAPVPEPPEHALNPPSPPPPAPAALAPDTLAPGIPSPAAAGRTRPRFPADVAAELKASGWHPGRWQIRQAEEWADTLVGYGGPGGVPHAVFPAAVEAWAEFGGLAFDLSGPGRQLARTPFLIDPMCGLHQPRTLFDLGRALGTQLAPLGEEAYGQALLAVDQEGRVYSLDHTGEWFLGHGIDQALSTLVLGTAPGRLRTAEAYD</sequence>
<dbReference type="AlphaFoldDB" id="A0A8H9LTJ9"/>
<evidence type="ECO:0000256" key="1">
    <source>
        <dbReference type="SAM" id="MobiDB-lite"/>
    </source>
</evidence>
<dbReference type="Proteomes" id="UP000610124">
    <property type="component" value="Unassembled WGS sequence"/>
</dbReference>
<evidence type="ECO:0008006" key="4">
    <source>
        <dbReference type="Google" id="ProtNLM"/>
    </source>
</evidence>
<protein>
    <recommendedName>
        <fullName evidence="4">SUKH-3 domain containing protein</fullName>
    </recommendedName>
</protein>
<accession>A0A8H9LTJ9</accession>
<organism evidence="2 3">
    <name type="scientific">Kitasatospora aureofaciens</name>
    <name type="common">Streptomyces aureofaciens</name>
    <dbReference type="NCBI Taxonomy" id="1894"/>
    <lineage>
        <taxon>Bacteria</taxon>
        <taxon>Bacillati</taxon>
        <taxon>Actinomycetota</taxon>
        <taxon>Actinomycetes</taxon>
        <taxon>Kitasatosporales</taxon>
        <taxon>Streptomycetaceae</taxon>
        <taxon>Kitasatospora</taxon>
    </lineage>
</organism>
<evidence type="ECO:0000313" key="3">
    <source>
        <dbReference type="Proteomes" id="UP000610124"/>
    </source>
</evidence>
<proteinExistence type="predicted"/>
<reference evidence="2" key="1">
    <citation type="journal article" date="2014" name="Int. J. Syst. Evol. Microbiol.">
        <title>Complete genome sequence of Corynebacterium casei LMG S-19264T (=DSM 44701T), isolated from a smear-ripened cheese.</title>
        <authorList>
            <consortium name="US DOE Joint Genome Institute (JGI-PGF)"/>
            <person name="Walter F."/>
            <person name="Albersmeier A."/>
            <person name="Kalinowski J."/>
            <person name="Ruckert C."/>
        </authorList>
    </citation>
    <scope>NUCLEOTIDE SEQUENCE</scope>
    <source>
        <strain evidence="2">JCM 4434</strain>
    </source>
</reference>
<comment type="caution">
    <text evidence="2">The sequence shown here is derived from an EMBL/GenBank/DDBJ whole genome shotgun (WGS) entry which is preliminary data.</text>
</comment>
<dbReference type="EMBL" id="BMUB01000008">
    <property type="protein sequence ID" value="GGU83982.1"/>
    <property type="molecule type" value="Genomic_DNA"/>
</dbReference>
<gene>
    <name evidence="2" type="ORF">GCM10010502_40200</name>
</gene>
<evidence type="ECO:0000313" key="2">
    <source>
        <dbReference type="EMBL" id="GGU83982.1"/>
    </source>
</evidence>
<reference evidence="2" key="2">
    <citation type="submission" date="2020-09" db="EMBL/GenBank/DDBJ databases">
        <authorList>
            <person name="Sun Q."/>
            <person name="Ohkuma M."/>
        </authorList>
    </citation>
    <scope>NUCLEOTIDE SEQUENCE</scope>
    <source>
        <strain evidence="2">JCM 4434</strain>
    </source>
</reference>
<name>A0A8H9LTJ9_KITAU</name>
<dbReference type="Pfam" id="PF14433">
    <property type="entry name" value="SUKH-3"/>
    <property type="match status" value="1"/>
</dbReference>